<evidence type="ECO:0000313" key="9">
    <source>
        <dbReference type="Proteomes" id="UP001501727"/>
    </source>
</evidence>
<proteinExistence type="inferred from homology"/>
<evidence type="ECO:0000313" key="8">
    <source>
        <dbReference type="EMBL" id="GAA3916027.1"/>
    </source>
</evidence>
<dbReference type="Gene3D" id="1.25.40.10">
    <property type="entry name" value="Tetratricopeptide repeat domain"/>
    <property type="match status" value="1"/>
</dbReference>
<comment type="caution">
    <text evidence="8">The sequence shown here is derived from an EMBL/GenBank/DDBJ whole genome shotgun (WGS) entry which is preliminary data.</text>
</comment>
<accession>A0ABP7MAR9</accession>
<comment type="subunit">
    <text evidence="6">Part of the Bam complex.</text>
</comment>
<feature type="domain" description="Outer membrane lipoprotein BamD-like" evidence="7">
    <location>
        <begin position="62"/>
        <end position="266"/>
    </location>
</feature>
<dbReference type="InterPro" id="IPR011990">
    <property type="entry name" value="TPR-like_helical_dom_sf"/>
</dbReference>
<dbReference type="PANTHER" id="PTHR37423:SF1">
    <property type="entry name" value="OUTER MEMBRANE PROTEIN ASSEMBLY FACTOR BAMD"/>
    <property type="match status" value="1"/>
</dbReference>
<dbReference type="InterPro" id="IPR039565">
    <property type="entry name" value="BamD-like"/>
</dbReference>
<organism evidence="8 9">
    <name type="scientific">Luteimonas lutimaris</name>
    <dbReference type="NCBI Taxonomy" id="698645"/>
    <lineage>
        <taxon>Bacteria</taxon>
        <taxon>Pseudomonadati</taxon>
        <taxon>Pseudomonadota</taxon>
        <taxon>Gammaproteobacteria</taxon>
        <taxon>Lysobacterales</taxon>
        <taxon>Lysobacteraceae</taxon>
        <taxon>Luteimonas</taxon>
    </lineage>
</organism>
<evidence type="ECO:0000256" key="4">
    <source>
        <dbReference type="ARBA" id="ARBA00023237"/>
    </source>
</evidence>
<dbReference type="Pfam" id="PF13525">
    <property type="entry name" value="YfiO"/>
    <property type="match status" value="1"/>
</dbReference>
<evidence type="ECO:0000256" key="5">
    <source>
        <dbReference type="ARBA" id="ARBA00023288"/>
    </source>
</evidence>
<evidence type="ECO:0000256" key="1">
    <source>
        <dbReference type="ARBA" id="ARBA00022729"/>
    </source>
</evidence>
<sequence>MAITGCYYPPFVSPTPNRPSMTPRLPSLRHVLLLLLLVLFTASGCARLKGAFKDKDALEGQPVEELYTRGQKMMHGGNWNGAVRVYRRLVAQYPYGPYTEQALMETAYAHYKSGNNEEAISSIDRFIRTYPTHRNIAYMYYLRGLVNANRDTVFLQRVWTLDASRRDLATPMQGYNDFNTVATRYPNSRYAADARQRMVALRNTFARHDIDVGLYYLRRGANVSVVERAKYLLETYPQSEYQNDAVALLATAYTRLGNETLASDAERVLKANDPQHAYFKGDWPDYPWTIRKLNPFAGEKSPLENRDDE</sequence>
<keyword evidence="4 6" id="KW-0998">Cell outer membrane</keyword>
<dbReference type="PANTHER" id="PTHR37423">
    <property type="entry name" value="SOLUBLE LYTIC MUREIN TRANSGLYCOSYLASE-RELATED"/>
    <property type="match status" value="1"/>
</dbReference>
<dbReference type="SUPFAM" id="SSF48452">
    <property type="entry name" value="TPR-like"/>
    <property type="match status" value="1"/>
</dbReference>
<evidence type="ECO:0000259" key="7">
    <source>
        <dbReference type="Pfam" id="PF13525"/>
    </source>
</evidence>
<dbReference type="CDD" id="cd15830">
    <property type="entry name" value="BamD"/>
    <property type="match status" value="1"/>
</dbReference>
<keyword evidence="1 6" id="KW-0732">Signal</keyword>
<name>A0ABP7MAR9_9GAMM</name>
<evidence type="ECO:0000256" key="2">
    <source>
        <dbReference type="ARBA" id="ARBA00023136"/>
    </source>
</evidence>
<keyword evidence="2 6" id="KW-0472">Membrane</keyword>
<dbReference type="EMBL" id="BAAAZU010000003">
    <property type="protein sequence ID" value="GAA3916027.1"/>
    <property type="molecule type" value="Genomic_DNA"/>
</dbReference>
<comment type="function">
    <text evidence="6">Part of the outer membrane protein assembly complex, which is involved in assembly and insertion of beta-barrel proteins into the outer membrane.</text>
</comment>
<keyword evidence="5" id="KW-0449">Lipoprotein</keyword>
<comment type="similarity">
    <text evidence="6">Belongs to the BamD family.</text>
</comment>
<evidence type="ECO:0000256" key="3">
    <source>
        <dbReference type="ARBA" id="ARBA00023139"/>
    </source>
</evidence>
<keyword evidence="3" id="KW-0564">Palmitate</keyword>
<dbReference type="HAMAP" id="MF_00922">
    <property type="entry name" value="OM_assembly_BamD"/>
    <property type="match status" value="1"/>
</dbReference>
<dbReference type="NCBIfam" id="TIGR03302">
    <property type="entry name" value="OM_YfiO"/>
    <property type="match status" value="1"/>
</dbReference>
<evidence type="ECO:0000256" key="6">
    <source>
        <dbReference type="HAMAP-Rule" id="MF_00922"/>
    </source>
</evidence>
<comment type="subcellular location">
    <subcellularLocation>
        <location evidence="6">Cell outer membrane</location>
    </subcellularLocation>
</comment>
<dbReference type="Proteomes" id="UP001501727">
    <property type="component" value="Unassembled WGS sequence"/>
</dbReference>
<keyword evidence="9" id="KW-1185">Reference proteome</keyword>
<protein>
    <recommendedName>
        <fullName evidence="6">Outer membrane protein assembly factor BamD</fullName>
    </recommendedName>
</protein>
<reference evidence="9" key="1">
    <citation type="journal article" date="2019" name="Int. J. Syst. Evol. Microbiol.">
        <title>The Global Catalogue of Microorganisms (GCM) 10K type strain sequencing project: providing services to taxonomists for standard genome sequencing and annotation.</title>
        <authorList>
            <consortium name="The Broad Institute Genomics Platform"/>
            <consortium name="The Broad Institute Genome Sequencing Center for Infectious Disease"/>
            <person name="Wu L."/>
            <person name="Ma J."/>
        </authorList>
    </citation>
    <scope>NUCLEOTIDE SEQUENCE [LARGE SCALE GENOMIC DNA]</scope>
    <source>
        <strain evidence="9">JCM 16916</strain>
    </source>
</reference>
<dbReference type="InterPro" id="IPR017689">
    <property type="entry name" value="BamD"/>
</dbReference>
<gene>
    <name evidence="6" type="primary">bamD</name>
    <name evidence="8" type="ORF">GCM10022229_06510</name>
</gene>